<keyword evidence="1" id="KW-1133">Transmembrane helix</keyword>
<evidence type="ECO:0000256" key="1">
    <source>
        <dbReference type="SAM" id="Phobius"/>
    </source>
</evidence>
<dbReference type="InterPro" id="IPR041115">
    <property type="entry name" value="SLATT_5"/>
</dbReference>
<gene>
    <name evidence="3" type="ORF">ACFQDL_14375</name>
</gene>
<feature type="transmembrane region" description="Helical" evidence="1">
    <location>
        <begin position="177"/>
        <end position="194"/>
    </location>
</feature>
<dbReference type="NCBIfam" id="NF033631">
    <property type="entry name" value="SLATT_5"/>
    <property type="match status" value="1"/>
</dbReference>
<proteinExistence type="predicted"/>
<keyword evidence="4" id="KW-1185">Reference proteome</keyword>
<dbReference type="Proteomes" id="UP001596422">
    <property type="component" value="Unassembled WGS sequence"/>
</dbReference>
<protein>
    <submittedName>
        <fullName evidence="3">SLATT domain-containing protein</fullName>
    </submittedName>
</protein>
<feature type="transmembrane region" description="Helical" evidence="1">
    <location>
        <begin position="21"/>
        <end position="48"/>
    </location>
</feature>
<dbReference type="EMBL" id="JBHSWE010000001">
    <property type="protein sequence ID" value="MFC6671119.1"/>
    <property type="molecule type" value="Genomic_DNA"/>
</dbReference>
<name>A0ABW2A144_9GAMM</name>
<evidence type="ECO:0000313" key="4">
    <source>
        <dbReference type="Proteomes" id="UP001596422"/>
    </source>
</evidence>
<dbReference type="RefSeq" id="WP_379909630.1">
    <property type="nucleotide sequence ID" value="NZ_JBHSWE010000001.1"/>
</dbReference>
<dbReference type="Pfam" id="PF18160">
    <property type="entry name" value="SLATT_5"/>
    <property type="match status" value="1"/>
</dbReference>
<reference evidence="4" key="1">
    <citation type="journal article" date="2019" name="Int. J. Syst. Evol. Microbiol.">
        <title>The Global Catalogue of Microorganisms (GCM) 10K type strain sequencing project: providing services to taxonomists for standard genome sequencing and annotation.</title>
        <authorList>
            <consortium name="The Broad Institute Genomics Platform"/>
            <consortium name="The Broad Institute Genome Sequencing Center for Infectious Disease"/>
            <person name="Wu L."/>
            <person name="Ma J."/>
        </authorList>
    </citation>
    <scope>NUCLEOTIDE SEQUENCE [LARGE SCALE GENOMIC DNA]</scope>
    <source>
        <strain evidence="4">NBRC 111756</strain>
    </source>
</reference>
<comment type="caution">
    <text evidence="3">The sequence shown here is derived from an EMBL/GenBank/DDBJ whole genome shotgun (WGS) entry which is preliminary data.</text>
</comment>
<keyword evidence="1" id="KW-0472">Membrane</keyword>
<evidence type="ECO:0000313" key="3">
    <source>
        <dbReference type="EMBL" id="MFC6671119.1"/>
    </source>
</evidence>
<sequence>MAFSDNVWWTRKARIQSEKRLLSNAFQAQALLLWYSFFSVSSAVYYLNLGETTSNPEFSGIAWVVFSVLVLCISGFINGLSFKERASLIKECYETLSGLYHKSKHSNADFAKLSSEYDQILGVCENHTDRDYYLALCIEHVTKHGKVDATTGFKNGLDRCPTWYHWLFLAYWYVRRWLMLIFLYLLPILIFTVLEYPSDR</sequence>
<keyword evidence="1" id="KW-0812">Transmembrane</keyword>
<feature type="transmembrane region" description="Helical" evidence="1">
    <location>
        <begin position="60"/>
        <end position="80"/>
    </location>
</feature>
<feature type="domain" description="SMODS and SLOG-associating 2TM effector" evidence="2">
    <location>
        <begin position="4"/>
        <end position="191"/>
    </location>
</feature>
<accession>A0ABW2A144</accession>
<organism evidence="3 4">
    <name type="scientific">Marinobacterium aestuariivivens</name>
    <dbReference type="NCBI Taxonomy" id="1698799"/>
    <lineage>
        <taxon>Bacteria</taxon>
        <taxon>Pseudomonadati</taxon>
        <taxon>Pseudomonadota</taxon>
        <taxon>Gammaproteobacteria</taxon>
        <taxon>Oceanospirillales</taxon>
        <taxon>Oceanospirillaceae</taxon>
        <taxon>Marinobacterium</taxon>
    </lineage>
</organism>
<evidence type="ECO:0000259" key="2">
    <source>
        <dbReference type="Pfam" id="PF18160"/>
    </source>
</evidence>